<evidence type="ECO:0000256" key="1">
    <source>
        <dbReference type="SAM" id="Phobius"/>
    </source>
</evidence>
<dbReference type="AlphaFoldDB" id="A0A068UJX8"/>
<gene>
    <name evidence="2" type="ORF">GSCOC_T00027595001</name>
</gene>
<dbReference type="PANTHER" id="PTHR22753">
    <property type="entry name" value="TRANSMEMBRANE PROTEIN 68"/>
    <property type="match status" value="1"/>
</dbReference>
<feature type="transmembrane region" description="Helical" evidence="1">
    <location>
        <begin position="81"/>
        <end position="99"/>
    </location>
</feature>
<dbReference type="STRING" id="49390.A0A068UJX8"/>
<keyword evidence="3" id="KW-1185">Reference proteome</keyword>
<accession>A0A068UJX8</accession>
<name>A0A068UJX8_COFCA</name>
<sequence length="104" mass="11702">MAMVTVDATLLPRIGLERLSGNLTALLQRLSESADIIPKDTLLWKLKLLRSAASYANSRLHAVTAEVLVLSRFPLSRRTQTLTCIMFLFSVFCLLDYLVECFIL</sequence>
<reference evidence="3" key="1">
    <citation type="journal article" date="2014" name="Science">
        <title>The coffee genome provides insight into the convergent evolution of caffeine biosynthesis.</title>
        <authorList>
            <person name="Denoeud F."/>
            <person name="Carretero-Paulet L."/>
            <person name="Dereeper A."/>
            <person name="Droc G."/>
            <person name="Guyot R."/>
            <person name="Pietrella M."/>
            <person name="Zheng C."/>
            <person name="Alberti A."/>
            <person name="Anthony F."/>
            <person name="Aprea G."/>
            <person name="Aury J.M."/>
            <person name="Bento P."/>
            <person name="Bernard M."/>
            <person name="Bocs S."/>
            <person name="Campa C."/>
            <person name="Cenci A."/>
            <person name="Combes M.C."/>
            <person name="Crouzillat D."/>
            <person name="Da Silva C."/>
            <person name="Daddiego L."/>
            <person name="De Bellis F."/>
            <person name="Dussert S."/>
            <person name="Garsmeur O."/>
            <person name="Gayraud T."/>
            <person name="Guignon V."/>
            <person name="Jahn K."/>
            <person name="Jamilloux V."/>
            <person name="Joet T."/>
            <person name="Labadie K."/>
            <person name="Lan T."/>
            <person name="Leclercq J."/>
            <person name="Lepelley M."/>
            <person name="Leroy T."/>
            <person name="Li L.T."/>
            <person name="Librado P."/>
            <person name="Lopez L."/>
            <person name="Munoz A."/>
            <person name="Noel B."/>
            <person name="Pallavicini A."/>
            <person name="Perrotta G."/>
            <person name="Poncet V."/>
            <person name="Pot D."/>
            <person name="Priyono X."/>
            <person name="Rigoreau M."/>
            <person name="Rouard M."/>
            <person name="Rozas J."/>
            <person name="Tranchant-Dubreuil C."/>
            <person name="VanBuren R."/>
            <person name="Zhang Q."/>
            <person name="Andrade A.C."/>
            <person name="Argout X."/>
            <person name="Bertrand B."/>
            <person name="de Kochko A."/>
            <person name="Graziosi G."/>
            <person name="Henry R.J."/>
            <person name="Jayarama X."/>
            <person name="Ming R."/>
            <person name="Nagai C."/>
            <person name="Rounsley S."/>
            <person name="Sankoff D."/>
            <person name="Giuliano G."/>
            <person name="Albert V.A."/>
            <person name="Wincker P."/>
            <person name="Lashermes P."/>
        </authorList>
    </citation>
    <scope>NUCLEOTIDE SEQUENCE [LARGE SCALE GENOMIC DNA]</scope>
    <source>
        <strain evidence="3">cv. DH200-94</strain>
    </source>
</reference>
<keyword evidence="1" id="KW-0812">Transmembrane</keyword>
<dbReference type="Gramene" id="CDP08597">
    <property type="protein sequence ID" value="CDP08597"/>
    <property type="gene ID" value="GSCOC_T00027595001"/>
</dbReference>
<dbReference type="PANTHER" id="PTHR22753:SF14">
    <property type="entry name" value="MONOACYLGLYCEROL_DIACYLGLYCEROL O-ACYLTRANSFERASE"/>
    <property type="match status" value="1"/>
</dbReference>
<dbReference type="EMBL" id="HG739118">
    <property type="protein sequence ID" value="CDP08597.1"/>
    <property type="molecule type" value="Genomic_DNA"/>
</dbReference>
<dbReference type="Proteomes" id="UP000295252">
    <property type="component" value="Chromosome IV"/>
</dbReference>
<dbReference type="PhylomeDB" id="A0A068UJX8"/>
<keyword evidence="1" id="KW-0472">Membrane</keyword>
<dbReference type="GO" id="GO:0016020">
    <property type="term" value="C:membrane"/>
    <property type="evidence" value="ECO:0007669"/>
    <property type="project" value="TreeGrafter"/>
</dbReference>
<evidence type="ECO:0000313" key="2">
    <source>
        <dbReference type="EMBL" id="CDP08597.1"/>
    </source>
</evidence>
<dbReference type="InParanoid" id="A0A068UJX8"/>
<keyword evidence="1" id="KW-1133">Transmembrane helix</keyword>
<dbReference type="OMA" id="RETVLWK"/>
<organism evidence="2 3">
    <name type="scientific">Coffea canephora</name>
    <name type="common">Robusta coffee</name>
    <dbReference type="NCBI Taxonomy" id="49390"/>
    <lineage>
        <taxon>Eukaryota</taxon>
        <taxon>Viridiplantae</taxon>
        <taxon>Streptophyta</taxon>
        <taxon>Embryophyta</taxon>
        <taxon>Tracheophyta</taxon>
        <taxon>Spermatophyta</taxon>
        <taxon>Magnoliopsida</taxon>
        <taxon>eudicotyledons</taxon>
        <taxon>Gunneridae</taxon>
        <taxon>Pentapetalae</taxon>
        <taxon>asterids</taxon>
        <taxon>lamiids</taxon>
        <taxon>Gentianales</taxon>
        <taxon>Rubiaceae</taxon>
        <taxon>Ixoroideae</taxon>
        <taxon>Gardenieae complex</taxon>
        <taxon>Bertiereae - Coffeeae clade</taxon>
        <taxon>Coffeeae</taxon>
        <taxon>Coffea</taxon>
    </lineage>
</organism>
<protein>
    <submittedName>
        <fullName evidence="2">Uncharacterized protein</fullName>
    </submittedName>
</protein>
<evidence type="ECO:0000313" key="3">
    <source>
        <dbReference type="Proteomes" id="UP000295252"/>
    </source>
</evidence>
<proteinExistence type="predicted"/>